<dbReference type="Pfam" id="PF23598">
    <property type="entry name" value="LRR_14"/>
    <property type="match status" value="1"/>
</dbReference>
<dbReference type="Gene3D" id="1.10.8.430">
    <property type="entry name" value="Helical domain of apoptotic protease-activating factors"/>
    <property type="match status" value="1"/>
</dbReference>
<dbReference type="SUPFAM" id="SSF52058">
    <property type="entry name" value="L domain-like"/>
    <property type="match status" value="1"/>
</dbReference>
<evidence type="ECO:0000259" key="4">
    <source>
        <dbReference type="Pfam" id="PF00931"/>
    </source>
</evidence>
<dbReference type="SUPFAM" id="SSF52540">
    <property type="entry name" value="P-loop containing nucleoside triphosphate hydrolases"/>
    <property type="match status" value="1"/>
</dbReference>
<dbReference type="eggNOG" id="KOG4658">
    <property type="taxonomic scope" value="Eukaryota"/>
</dbReference>
<feature type="domain" description="Disease resistance N-terminal" evidence="5">
    <location>
        <begin position="5"/>
        <end position="91"/>
    </location>
</feature>
<dbReference type="InterPro" id="IPR041118">
    <property type="entry name" value="Rx_N"/>
</dbReference>
<keyword evidence="1" id="KW-0677">Repeat</keyword>
<dbReference type="Proteomes" id="UP000002051">
    <property type="component" value="Chromosome 3"/>
</dbReference>
<keyword evidence="3" id="KW-0611">Plant defense</keyword>
<dbReference type="PaxDb" id="3880-AES68659"/>
<feature type="domain" description="NB-ARC" evidence="4">
    <location>
        <begin position="181"/>
        <end position="357"/>
    </location>
</feature>
<dbReference type="InterPro" id="IPR055414">
    <property type="entry name" value="LRR_R13L4/SHOC2-like"/>
</dbReference>
<dbReference type="OrthoDB" id="598235at2759"/>
<dbReference type="AlphaFoldDB" id="G7IVS6"/>
<proteinExistence type="predicted"/>
<dbReference type="Gene3D" id="1.10.10.10">
    <property type="entry name" value="Winged helix-like DNA-binding domain superfamily/Winged helix DNA-binding domain"/>
    <property type="match status" value="1"/>
</dbReference>
<dbReference type="PRINTS" id="PR00364">
    <property type="entry name" value="DISEASERSIST"/>
</dbReference>
<dbReference type="InterPro" id="IPR002182">
    <property type="entry name" value="NB-ARC"/>
</dbReference>
<reference evidence="8 11" key="2">
    <citation type="journal article" date="2014" name="BMC Genomics">
        <title>An improved genome release (version Mt4.0) for the model legume Medicago truncatula.</title>
        <authorList>
            <person name="Tang H."/>
            <person name="Krishnakumar V."/>
            <person name="Bidwell S."/>
            <person name="Rosen B."/>
            <person name="Chan A."/>
            <person name="Zhou S."/>
            <person name="Gentzbittel L."/>
            <person name="Childs K.L."/>
            <person name="Yandell M."/>
            <person name="Gundlach H."/>
            <person name="Mayer K.F."/>
            <person name="Schwartz D.C."/>
            <person name="Town C.D."/>
        </authorList>
    </citation>
    <scope>GENOME REANNOTATION</scope>
    <source>
        <strain evidence="10 11">cv. Jemalong A17</strain>
    </source>
</reference>
<dbReference type="InterPro" id="IPR044974">
    <property type="entry name" value="Disease_R_plants"/>
</dbReference>
<evidence type="ECO:0000259" key="6">
    <source>
        <dbReference type="Pfam" id="PF23559"/>
    </source>
</evidence>
<dbReference type="InterPro" id="IPR038005">
    <property type="entry name" value="RX-like_CC"/>
</dbReference>
<evidence type="ECO:0000259" key="7">
    <source>
        <dbReference type="Pfam" id="PF23598"/>
    </source>
</evidence>
<dbReference type="PANTHER" id="PTHR23155">
    <property type="entry name" value="DISEASE RESISTANCE PROTEIN RP"/>
    <property type="match status" value="1"/>
</dbReference>
<dbReference type="EMBL" id="CM001219">
    <property type="protein sequence ID" value="AES68659.2"/>
    <property type="molecule type" value="Genomic_DNA"/>
</dbReference>
<dbReference type="GO" id="GO:0006952">
    <property type="term" value="P:defense response"/>
    <property type="evidence" value="ECO:0007669"/>
    <property type="project" value="UniProtKB-KW"/>
</dbReference>
<dbReference type="HOGENOM" id="CLU_000837_25_4_1"/>
<evidence type="ECO:0000313" key="8">
    <source>
        <dbReference type="EMBL" id="AES68659.2"/>
    </source>
</evidence>
<evidence type="ECO:0000256" key="2">
    <source>
        <dbReference type="ARBA" id="ARBA00022741"/>
    </source>
</evidence>
<dbReference type="GO" id="GO:0043531">
    <property type="term" value="F:ADP binding"/>
    <property type="evidence" value="ECO:0007669"/>
    <property type="project" value="InterPro"/>
</dbReference>
<dbReference type="GO" id="GO:0016787">
    <property type="term" value="F:hydrolase activity"/>
    <property type="evidence" value="ECO:0007669"/>
    <property type="project" value="UniProtKB-KW"/>
</dbReference>
<dbReference type="InterPro" id="IPR036388">
    <property type="entry name" value="WH-like_DNA-bd_sf"/>
</dbReference>
<dbReference type="Pfam" id="PF00931">
    <property type="entry name" value="NB-ARC"/>
    <property type="match status" value="1"/>
</dbReference>
<dbReference type="GO" id="GO:0051707">
    <property type="term" value="P:response to other organism"/>
    <property type="evidence" value="ECO:0007669"/>
    <property type="project" value="UniProtKB-ARBA"/>
</dbReference>
<dbReference type="Gramene" id="rna13349">
    <property type="protein sequence ID" value="RHN65505.1"/>
    <property type="gene ID" value="gene13349"/>
</dbReference>
<dbReference type="InterPro" id="IPR027417">
    <property type="entry name" value="P-loop_NTPase"/>
</dbReference>
<dbReference type="CDD" id="cd14798">
    <property type="entry name" value="RX-CC_like"/>
    <property type="match status" value="1"/>
</dbReference>
<dbReference type="PANTHER" id="PTHR23155:SF1052">
    <property type="entry name" value="DISEASE RESISTANCE PROTEIN RPM1"/>
    <property type="match status" value="1"/>
</dbReference>
<dbReference type="InterPro" id="IPR058922">
    <property type="entry name" value="WHD_DRP"/>
</dbReference>
<dbReference type="Gene3D" id="1.20.5.4130">
    <property type="match status" value="1"/>
</dbReference>
<sequence>MAETAVSFVLGEVFQFLKEETNLLRSVHRDFSDIKDELESIQVFLKDADRRAADEADTNDGIRTWVKQLREASFRIEDVIDEYLRLMHRANPPRCGSLVGKIARQIKTLIPRHHIASEIQDIKLSIRGIKERSERYNFQISHEQGTSSSISIGERENGKWHDPRLSSLFIEETEVVGIEVPKEELSGWLLDGEAERTVISVVGMGGLGKTTLAKLVFESKKVSAHFDCRACVTVSQSYTVRGLLINMMEQFCRSTKDSLLQMLHKMDDQSLIIEVRQYLQHKRYLIFFDDVWQEDFADQVQFAMPNNNKGSRIIITTRMMYVADFFKKSFLTHIHNLQLLPPNKAWELFCKRVFRYELGGHCPSELEAVSKEIVQKCRQLPLAIVAIGGLLSTKSKTMIEWQKVSENLSLELGRNAHLTCLVKILSLSYDGLPYYLKPCILYFGLYPEDYAINHRRLTRQWIAEGFVKLEERRTPEQVAEEYLSELIQRSLVQVSNVGFEGKVQTCQVHDLMRELIIRKMKDLNFGHCMHEDSESVALGRTRRLSIATNPNNVFRSTNNLQFRAIYVFEEDGSLEHFMGKVCSQSRILKVLDIQGTSLNHIPKNLGNLFHLRYINLRNTNVKALPKSIGELHNLETLDLRETLVHEIPSEINKLTKLRHLLAFHRNYEQKYSALGSTTGVLIEKGIKNMISLKNLYYVEVDHGGVDLIEEMKMLRQLRKLGLKHVRREHGNAISAAVQEMQHLESLNITAIEEDEIIDLNFASTPPKLQRLHLKARLEKFPDWIPKFECLVQICLALSKLKDDPLQSLKNLPNLLKLNLLENAFDGEILHFQNGGFQILKELILSHLNRPNSILIEKGALLSLENLKLERIPKLKDVPSGIKHLDKLKVIDLVDMPDEFVKSIDPDGGQDHWIINHVPIVFIRQWFGPKYYDYEVRTINSSTKEVLRDENAKVSS</sequence>
<keyword evidence="9" id="KW-0378">Hydrolase</keyword>
<evidence type="ECO:0000313" key="10">
    <source>
        <dbReference type="EnsemblPlants" id="AES68659"/>
    </source>
</evidence>
<dbReference type="InterPro" id="IPR032675">
    <property type="entry name" value="LRR_dom_sf"/>
</dbReference>
<organism evidence="8 11">
    <name type="scientific">Medicago truncatula</name>
    <name type="common">Barrel medic</name>
    <name type="synonym">Medicago tribuloides</name>
    <dbReference type="NCBI Taxonomy" id="3880"/>
    <lineage>
        <taxon>Eukaryota</taxon>
        <taxon>Viridiplantae</taxon>
        <taxon>Streptophyta</taxon>
        <taxon>Embryophyta</taxon>
        <taxon>Tracheophyta</taxon>
        <taxon>Spermatophyta</taxon>
        <taxon>Magnoliopsida</taxon>
        <taxon>eudicotyledons</taxon>
        <taxon>Gunneridae</taxon>
        <taxon>Pentapetalae</taxon>
        <taxon>rosids</taxon>
        <taxon>fabids</taxon>
        <taxon>Fabales</taxon>
        <taxon>Fabaceae</taxon>
        <taxon>Papilionoideae</taxon>
        <taxon>50 kb inversion clade</taxon>
        <taxon>NPAAA clade</taxon>
        <taxon>Hologalegina</taxon>
        <taxon>IRL clade</taxon>
        <taxon>Trifolieae</taxon>
        <taxon>Medicago</taxon>
    </lineage>
</organism>
<dbReference type="Gene3D" id="3.40.50.300">
    <property type="entry name" value="P-loop containing nucleotide triphosphate hydrolases"/>
    <property type="match status" value="1"/>
</dbReference>
<feature type="domain" description="Disease resistance protein winged helix" evidence="6">
    <location>
        <begin position="445"/>
        <end position="516"/>
    </location>
</feature>
<dbReference type="EnsemblPlants" id="AES68659">
    <property type="protein sequence ID" value="AES68659"/>
    <property type="gene ID" value="MTR_3g011270"/>
</dbReference>
<name>G7IVS6_MEDTR</name>
<reference evidence="9" key="4">
    <citation type="journal article" date="2018" name="Nat. Plants">
        <title>Whole-genome landscape of Medicago truncatula symbiotic genes.</title>
        <authorList>
            <person name="Pecrix Y."/>
            <person name="Gamas P."/>
            <person name="Carrere S."/>
        </authorList>
    </citation>
    <scope>NUCLEOTIDE SEQUENCE</scope>
    <source>
        <tissue evidence="9">Leaves</tissue>
    </source>
</reference>
<accession>A0A0C3VBB5</accession>
<evidence type="ECO:0000256" key="3">
    <source>
        <dbReference type="ARBA" id="ARBA00022821"/>
    </source>
</evidence>
<accession>G7IVS6</accession>
<evidence type="ECO:0000256" key="1">
    <source>
        <dbReference type="ARBA" id="ARBA00022737"/>
    </source>
</evidence>
<dbReference type="FunFam" id="1.10.10.10:FF:000322">
    <property type="entry name" value="Probable disease resistance protein At1g63360"/>
    <property type="match status" value="1"/>
</dbReference>
<keyword evidence="2" id="KW-0547">Nucleotide-binding</keyword>
<dbReference type="EMBL" id="PSQE01000003">
    <property type="protein sequence ID" value="RHN65505.1"/>
    <property type="molecule type" value="Genomic_DNA"/>
</dbReference>
<reference evidence="8 11" key="1">
    <citation type="journal article" date="2011" name="Nature">
        <title>The Medicago genome provides insight into the evolution of rhizobial symbioses.</title>
        <authorList>
            <person name="Young N.D."/>
            <person name="Debelle F."/>
            <person name="Oldroyd G.E."/>
            <person name="Geurts R."/>
            <person name="Cannon S.B."/>
            <person name="Udvardi M.K."/>
            <person name="Benedito V.A."/>
            <person name="Mayer K.F."/>
            <person name="Gouzy J."/>
            <person name="Schoof H."/>
            <person name="Van de Peer Y."/>
            <person name="Proost S."/>
            <person name="Cook D.R."/>
            <person name="Meyers B.C."/>
            <person name="Spannagl M."/>
            <person name="Cheung F."/>
            <person name="De Mita S."/>
            <person name="Krishnakumar V."/>
            <person name="Gundlach H."/>
            <person name="Zhou S."/>
            <person name="Mudge J."/>
            <person name="Bharti A.K."/>
            <person name="Murray J.D."/>
            <person name="Naoumkina M.A."/>
            <person name="Rosen B."/>
            <person name="Silverstein K.A."/>
            <person name="Tang H."/>
            <person name="Rombauts S."/>
            <person name="Zhao P.X."/>
            <person name="Zhou P."/>
            <person name="Barbe V."/>
            <person name="Bardou P."/>
            <person name="Bechner M."/>
            <person name="Bellec A."/>
            <person name="Berger A."/>
            <person name="Berges H."/>
            <person name="Bidwell S."/>
            <person name="Bisseling T."/>
            <person name="Choisne N."/>
            <person name="Couloux A."/>
            <person name="Denny R."/>
            <person name="Deshpande S."/>
            <person name="Dai X."/>
            <person name="Doyle J.J."/>
            <person name="Dudez A.M."/>
            <person name="Farmer A.D."/>
            <person name="Fouteau S."/>
            <person name="Franken C."/>
            <person name="Gibelin C."/>
            <person name="Gish J."/>
            <person name="Goldstein S."/>
            <person name="Gonzalez A.J."/>
            <person name="Green P.J."/>
            <person name="Hallab A."/>
            <person name="Hartog M."/>
            <person name="Hua A."/>
            <person name="Humphray S.J."/>
            <person name="Jeong D.H."/>
            <person name="Jing Y."/>
            <person name="Jocker A."/>
            <person name="Kenton S.M."/>
            <person name="Kim D.J."/>
            <person name="Klee K."/>
            <person name="Lai H."/>
            <person name="Lang C."/>
            <person name="Lin S."/>
            <person name="Macmil S.L."/>
            <person name="Magdelenat G."/>
            <person name="Matthews L."/>
            <person name="McCorrison J."/>
            <person name="Monaghan E.L."/>
            <person name="Mun J.H."/>
            <person name="Najar F.Z."/>
            <person name="Nicholson C."/>
            <person name="Noirot C."/>
            <person name="O'Bleness M."/>
            <person name="Paule C.R."/>
            <person name="Poulain J."/>
            <person name="Prion F."/>
            <person name="Qin B."/>
            <person name="Qu C."/>
            <person name="Retzel E.F."/>
            <person name="Riddle C."/>
            <person name="Sallet E."/>
            <person name="Samain S."/>
            <person name="Samson N."/>
            <person name="Sanders I."/>
            <person name="Saurat O."/>
            <person name="Scarpelli C."/>
            <person name="Schiex T."/>
            <person name="Segurens B."/>
            <person name="Severin A.J."/>
            <person name="Sherrier D.J."/>
            <person name="Shi R."/>
            <person name="Sims S."/>
            <person name="Singer S.R."/>
            <person name="Sinharoy S."/>
            <person name="Sterck L."/>
            <person name="Viollet A."/>
            <person name="Wang B.B."/>
            <person name="Wang K."/>
            <person name="Wang M."/>
            <person name="Wang X."/>
            <person name="Warfsmann J."/>
            <person name="Weissenbach J."/>
            <person name="White D.D."/>
            <person name="White J.D."/>
            <person name="Wiley G.B."/>
            <person name="Wincker P."/>
            <person name="Xing Y."/>
            <person name="Yang L."/>
            <person name="Yao Z."/>
            <person name="Ying F."/>
            <person name="Zhai J."/>
            <person name="Zhou L."/>
            <person name="Zuber A."/>
            <person name="Denarie J."/>
            <person name="Dixon R.A."/>
            <person name="May G.D."/>
            <person name="Schwartz D.C."/>
            <person name="Rogers J."/>
            <person name="Quetier F."/>
            <person name="Town C.D."/>
            <person name="Roe B.A."/>
        </authorList>
    </citation>
    <scope>NUCLEOTIDE SEQUENCE [LARGE SCALE GENOMIC DNA]</scope>
    <source>
        <strain evidence="8">A17</strain>
        <strain evidence="10 11">cv. Jemalong A17</strain>
    </source>
</reference>
<dbReference type="STRING" id="3880.G7IVS6"/>
<dbReference type="Proteomes" id="UP000265566">
    <property type="component" value="Chromosome 3"/>
</dbReference>
<evidence type="ECO:0000313" key="9">
    <source>
        <dbReference type="EMBL" id="RHN65505.1"/>
    </source>
</evidence>
<evidence type="ECO:0000259" key="5">
    <source>
        <dbReference type="Pfam" id="PF18052"/>
    </source>
</evidence>
<dbReference type="InterPro" id="IPR042197">
    <property type="entry name" value="Apaf_helical"/>
</dbReference>
<keyword evidence="11" id="KW-1185">Reference proteome</keyword>
<evidence type="ECO:0000313" key="11">
    <source>
        <dbReference type="Proteomes" id="UP000002051"/>
    </source>
</evidence>
<dbReference type="KEGG" id="mtr:11413331"/>
<dbReference type="Pfam" id="PF18052">
    <property type="entry name" value="Rx_N"/>
    <property type="match status" value="1"/>
</dbReference>
<dbReference type="FunFam" id="3.40.50.300:FF:001091">
    <property type="entry name" value="Probable disease resistance protein At1g61300"/>
    <property type="match status" value="1"/>
</dbReference>
<gene>
    <name evidence="10" type="primary">11413331</name>
    <name evidence="8" type="ordered locus">MTR_3g011270</name>
    <name evidence="9" type="ORF">MtrunA17_Chr3g0080601</name>
</gene>
<reference evidence="10" key="3">
    <citation type="submission" date="2015-04" db="UniProtKB">
        <authorList>
            <consortium name="EnsemblPlants"/>
        </authorList>
    </citation>
    <scope>IDENTIFICATION</scope>
    <source>
        <strain evidence="10">cv. Jemalong A17</strain>
    </source>
</reference>
<dbReference type="Pfam" id="PF23559">
    <property type="entry name" value="WHD_DRP"/>
    <property type="match status" value="1"/>
</dbReference>
<protein>
    <submittedName>
        <fullName evidence="8">NBS-LRR type disease resistance protein</fullName>
    </submittedName>
    <submittedName>
        <fullName evidence="9">Putative P-loop containing nucleoside triphosphate hydrolase, leucine-rich repeat domain, L</fullName>
    </submittedName>
</protein>
<dbReference type="Gene3D" id="3.80.10.10">
    <property type="entry name" value="Ribonuclease Inhibitor"/>
    <property type="match status" value="1"/>
</dbReference>
<feature type="domain" description="Disease resistance R13L4/SHOC-2-like LRR" evidence="7">
    <location>
        <begin position="563"/>
        <end position="891"/>
    </location>
</feature>